<dbReference type="eggNOG" id="COG0795">
    <property type="taxonomic scope" value="Bacteria"/>
</dbReference>
<evidence type="ECO:0000256" key="4">
    <source>
        <dbReference type="ARBA" id="ARBA00022475"/>
    </source>
</evidence>
<dbReference type="InterPro" id="IPR005495">
    <property type="entry name" value="LptG/LptF_permease"/>
</dbReference>
<dbReference type="EMBL" id="AAVT01000003">
    <property type="protein sequence ID" value="EAW31501.1"/>
    <property type="molecule type" value="Genomic_DNA"/>
</dbReference>
<feature type="transmembrane region" description="Helical" evidence="9">
    <location>
        <begin position="331"/>
        <end position="349"/>
    </location>
</feature>
<dbReference type="PANTHER" id="PTHR33529">
    <property type="entry name" value="SLR0882 PROTEIN-RELATED"/>
    <property type="match status" value="1"/>
</dbReference>
<reference evidence="10 11" key="1">
    <citation type="journal article" date="2010" name="J. Bacteriol.">
        <title>Genome sequence of the oligotrophic marine Gammaproteobacterium HTCC2143, isolated from the Oregon Coast.</title>
        <authorList>
            <person name="Oh H.M."/>
            <person name="Kang I."/>
            <person name="Ferriera S."/>
            <person name="Giovannoni S.J."/>
            <person name="Cho J.C."/>
        </authorList>
    </citation>
    <scope>NUCLEOTIDE SEQUENCE [LARGE SCALE GENOMIC DNA]</scope>
    <source>
        <strain evidence="10 11">HTCC2143</strain>
    </source>
</reference>
<feature type="transmembrane region" description="Helical" evidence="9">
    <location>
        <begin position="272"/>
        <end position="290"/>
    </location>
</feature>
<evidence type="ECO:0000256" key="6">
    <source>
        <dbReference type="ARBA" id="ARBA00022989"/>
    </source>
</evidence>
<gene>
    <name evidence="10" type="ORF">GP2143_08124</name>
</gene>
<dbReference type="InterPro" id="IPR030923">
    <property type="entry name" value="LptG"/>
</dbReference>
<keyword evidence="7 9" id="KW-0472">Membrane</keyword>
<evidence type="ECO:0000256" key="2">
    <source>
        <dbReference type="ARBA" id="ARBA00004651"/>
    </source>
</evidence>
<accession>A0YCI2</accession>
<evidence type="ECO:0008006" key="12">
    <source>
        <dbReference type="Google" id="ProtNLM"/>
    </source>
</evidence>
<dbReference type="NCBIfam" id="TIGR04408">
    <property type="entry name" value="LptG_lptG"/>
    <property type="match status" value="1"/>
</dbReference>
<organism evidence="10 11">
    <name type="scientific">marine gamma proteobacterium HTCC2143</name>
    <dbReference type="NCBI Taxonomy" id="247633"/>
    <lineage>
        <taxon>Bacteria</taxon>
        <taxon>Pseudomonadati</taxon>
        <taxon>Pseudomonadota</taxon>
        <taxon>Gammaproteobacteria</taxon>
        <taxon>Cellvibrionales</taxon>
        <taxon>Spongiibacteraceae</taxon>
        <taxon>BD1-7 clade</taxon>
    </lineage>
</organism>
<feature type="transmembrane region" description="Helical" evidence="9">
    <location>
        <begin position="12"/>
        <end position="33"/>
    </location>
</feature>
<evidence type="ECO:0000256" key="3">
    <source>
        <dbReference type="ARBA" id="ARBA00007725"/>
    </source>
</evidence>
<dbReference type="PANTHER" id="PTHR33529:SF2">
    <property type="entry name" value="LIPOPOLYSACCHARIDE EXPORT SYSTEM PERMEASE PROTEIN LPTG"/>
    <property type="match status" value="1"/>
</dbReference>
<comment type="caution">
    <text evidence="10">The sequence shown here is derived from an EMBL/GenBank/DDBJ whole genome shotgun (WGS) entry which is preliminary data.</text>
</comment>
<evidence type="ECO:0000256" key="8">
    <source>
        <dbReference type="ARBA" id="ARBA00026081"/>
    </source>
</evidence>
<keyword evidence="4" id="KW-1003">Cell membrane</keyword>
<keyword evidence="6 9" id="KW-1133">Transmembrane helix</keyword>
<keyword evidence="11" id="KW-1185">Reference proteome</keyword>
<proteinExistence type="inferred from homology"/>
<dbReference type="Pfam" id="PF03739">
    <property type="entry name" value="LptF_LptG"/>
    <property type="match status" value="1"/>
</dbReference>
<dbReference type="OrthoDB" id="9776227at2"/>
<comment type="subcellular location">
    <subcellularLocation>
        <location evidence="2">Cell membrane</location>
        <topology evidence="2">Multi-pass membrane protein</topology>
    </subcellularLocation>
</comment>
<comment type="similarity">
    <text evidence="3">Belongs to the LptF/LptG family.</text>
</comment>
<evidence type="ECO:0000256" key="7">
    <source>
        <dbReference type="ARBA" id="ARBA00023136"/>
    </source>
</evidence>
<dbReference type="GO" id="GO:0055085">
    <property type="term" value="P:transmembrane transport"/>
    <property type="evidence" value="ECO:0007669"/>
    <property type="project" value="InterPro"/>
</dbReference>
<dbReference type="Proteomes" id="UP000004931">
    <property type="component" value="Unassembled WGS sequence"/>
</dbReference>
<feature type="transmembrane region" description="Helical" evidence="9">
    <location>
        <begin position="98"/>
        <end position="116"/>
    </location>
</feature>
<name>A0YCI2_9GAMM</name>
<feature type="transmembrane region" description="Helical" evidence="9">
    <location>
        <begin position="302"/>
        <end position="325"/>
    </location>
</feature>
<evidence type="ECO:0000256" key="9">
    <source>
        <dbReference type="SAM" id="Phobius"/>
    </source>
</evidence>
<evidence type="ECO:0000256" key="1">
    <source>
        <dbReference type="ARBA" id="ARBA00002265"/>
    </source>
</evidence>
<feature type="transmembrane region" description="Helical" evidence="9">
    <location>
        <begin position="63"/>
        <end position="86"/>
    </location>
</feature>
<sequence>MNKLGRYISTTITASTLLVLFMLLGLDAIAAIVDEMGYLSGNYDFVAALRFVIYSVPATMFDLLPFAALVGCLAGLGTLASGSELVVMRSAGVSTLRIVWMVMRPIIVVMIAGMLVSEYVAPVTESIAKSERAIALKKSQNIVSREGLWHREANRFMHFNAVQPNGILYGVTMYQFDEQHKPQSTLYAQRAIYQSGEWLLEDVVESIITDTRVRKIASPSKPWSTELSPELLNILMLDPIDLSIAGNDQYANYLQAQGLNSSPYRLAFWKKILQPLSTLALVLLAISFIFGPLREVTMGYRIFIGVLVGIVFRTAQDILAPASLVYGFQPIYASLIPIVICAVLGLWFLRRAR</sequence>
<dbReference type="GO" id="GO:0015920">
    <property type="term" value="P:lipopolysaccharide transport"/>
    <property type="evidence" value="ECO:0007669"/>
    <property type="project" value="TreeGrafter"/>
</dbReference>
<comment type="subunit">
    <text evidence="8">Component of the lipopolysaccharide transport and assembly complex. The LptBFG transporter is composed of two ATP-binding proteins (LptB) and two transmembrane proteins (LptF and LptG).</text>
</comment>
<evidence type="ECO:0000313" key="11">
    <source>
        <dbReference type="Proteomes" id="UP000004931"/>
    </source>
</evidence>
<protein>
    <recommendedName>
        <fullName evidence="12">LPS export ABC transporter permease LptG</fullName>
    </recommendedName>
</protein>
<comment type="function">
    <text evidence="1">Part of the ABC transporter complex LptBFG involved in the translocation of lipopolysaccharide (LPS) from the inner membrane to the outer membrane.</text>
</comment>
<evidence type="ECO:0000256" key="5">
    <source>
        <dbReference type="ARBA" id="ARBA00022692"/>
    </source>
</evidence>
<dbReference type="STRING" id="247633.GP2143_08124"/>
<dbReference type="GO" id="GO:0043190">
    <property type="term" value="C:ATP-binding cassette (ABC) transporter complex"/>
    <property type="evidence" value="ECO:0007669"/>
    <property type="project" value="InterPro"/>
</dbReference>
<keyword evidence="5 9" id="KW-0812">Transmembrane</keyword>
<dbReference type="AlphaFoldDB" id="A0YCI2"/>
<evidence type="ECO:0000313" key="10">
    <source>
        <dbReference type="EMBL" id="EAW31501.1"/>
    </source>
</evidence>